<accession>A0A0B7K712</accession>
<protein>
    <submittedName>
        <fullName evidence="2">Uncharacterized protein</fullName>
    </submittedName>
</protein>
<dbReference type="AlphaFoldDB" id="A0A0B7K712"/>
<organism evidence="2">
    <name type="scientific">Bionectria ochroleuca</name>
    <name type="common">Gliocladium roseum</name>
    <dbReference type="NCBI Taxonomy" id="29856"/>
    <lineage>
        <taxon>Eukaryota</taxon>
        <taxon>Fungi</taxon>
        <taxon>Dikarya</taxon>
        <taxon>Ascomycota</taxon>
        <taxon>Pezizomycotina</taxon>
        <taxon>Sordariomycetes</taxon>
        <taxon>Hypocreomycetidae</taxon>
        <taxon>Hypocreales</taxon>
        <taxon>Bionectriaceae</taxon>
        <taxon>Clonostachys</taxon>
    </lineage>
</organism>
<feature type="region of interest" description="Disordered" evidence="1">
    <location>
        <begin position="74"/>
        <end position="104"/>
    </location>
</feature>
<evidence type="ECO:0000256" key="1">
    <source>
        <dbReference type="SAM" id="MobiDB-lite"/>
    </source>
</evidence>
<feature type="region of interest" description="Disordered" evidence="1">
    <location>
        <begin position="1"/>
        <end position="26"/>
    </location>
</feature>
<evidence type="ECO:0000313" key="2">
    <source>
        <dbReference type="EMBL" id="CEO53148.1"/>
    </source>
</evidence>
<dbReference type="EMBL" id="CDPU01000033">
    <property type="protein sequence ID" value="CEO53148.1"/>
    <property type="molecule type" value="Genomic_DNA"/>
</dbReference>
<proteinExistence type="predicted"/>
<name>A0A0B7K712_BIOOC</name>
<feature type="compositionally biased region" description="Basic and acidic residues" evidence="1">
    <location>
        <begin position="1"/>
        <end position="10"/>
    </location>
</feature>
<sequence length="129" mass="14658">MKNQYSDKRPNPILSANCYSTSRYKPDGGRPHQVFSMLVRSRHAKLAAVLDSPEQLAPTYRFDSDRDLMRYQTNNIYDQPTSQPPFKPSRPNQTDPAVTLEPTSHAHELHPPSIVFLNLGPVLLILFPT</sequence>
<gene>
    <name evidence="2" type="ORF">BN869_000009206_1</name>
</gene>
<reference evidence="2" key="1">
    <citation type="submission" date="2015-01" db="EMBL/GenBank/DDBJ databases">
        <authorList>
            <person name="Durling Mikael"/>
        </authorList>
    </citation>
    <scope>NUCLEOTIDE SEQUENCE</scope>
</reference>